<dbReference type="STRING" id="289003.SAMN05216190_13623"/>
<dbReference type="EMBL" id="FOWX01000036">
    <property type="protein sequence ID" value="SFQ15320.1"/>
    <property type="molecule type" value="Genomic_DNA"/>
</dbReference>
<accession>A0A1I5W6G4</accession>
<feature type="signal peptide" evidence="1">
    <location>
        <begin position="1"/>
        <end position="29"/>
    </location>
</feature>
<name>A0A1I5W6G4_9PSED</name>
<protein>
    <recommendedName>
        <fullName evidence="4">Phosphate-selective porin O and P</fullName>
    </recommendedName>
</protein>
<sequence length="392" mass="43405">MNLFNRRTLPALGALPLLAAIALPAGAVAINDNLDIGGAVRARVDYDPDRDIEKLSFDTAFLTASYNSDSWIGAAKYRFYGDAYPYDYTDRIGDISFAEYAWIGYKFDESRQFQVGLNKIPFGLQPYFGSTFFESLGNVIGLEDIQDLGVKYIHQQGDWNLQLGYYLRPADQGQGTSRGGRTYATSVATADDYVVDGSDNHERDILVGRLARNLKLGAWQSEVGFSALTSELENQDTRDSGRRNALAVHYLGKNGPWGVQLQAARQDMTPENPGSDKLVSFGSFDGTFNVAAKGDLYVADLSYDVAGTFGWLSGVKVYGNYSLFDKHESSFEDSQRFILGTSFSLKDLWIAVEWLHGKHDPYIGGGSYTQSLGVGGSDRWENQLYANIGYYF</sequence>
<dbReference type="SUPFAM" id="SSF56935">
    <property type="entry name" value="Porins"/>
    <property type="match status" value="1"/>
</dbReference>
<evidence type="ECO:0008006" key="4">
    <source>
        <dbReference type="Google" id="ProtNLM"/>
    </source>
</evidence>
<feature type="chain" id="PRO_5011470670" description="Phosphate-selective porin O and P" evidence="1">
    <location>
        <begin position="30"/>
        <end position="392"/>
    </location>
</feature>
<evidence type="ECO:0000256" key="1">
    <source>
        <dbReference type="SAM" id="SignalP"/>
    </source>
</evidence>
<dbReference type="AlphaFoldDB" id="A0A1I5W6G4"/>
<organism evidence="2 3">
    <name type="scientific">Pseudomonas borbori</name>
    <dbReference type="NCBI Taxonomy" id="289003"/>
    <lineage>
        <taxon>Bacteria</taxon>
        <taxon>Pseudomonadati</taxon>
        <taxon>Pseudomonadota</taxon>
        <taxon>Gammaproteobacteria</taxon>
        <taxon>Pseudomonadales</taxon>
        <taxon>Pseudomonadaceae</taxon>
        <taxon>Pseudomonas</taxon>
    </lineage>
</organism>
<evidence type="ECO:0000313" key="3">
    <source>
        <dbReference type="Proteomes" id="UP000198784"/>
    </source>
</evidence>
<gene>
    <name evidence="2" type="ORF">SAMN05216190_13623</name>
</gene>
<dbReference type="OrthoDB" id="625456at2"/>
<dbReference type="Proteomes" id="UP000198784">
    <property type="component" value="Unassembled WGS sequence"/>
</dbReference>
<evidence type="ECO:0000313" key="2">
    <source>
        <dbReference type="EMBL" id="SFQ15320.1"/>
    </source>
</evidence>
<reference evidence="3" key="1">
    <citation type="submission" date="2016-10" db="EMBL/GenBank/DDBJ databases">
        <authorList>
            <person name="Varghese N."/>
            <person name="Submissions S."/>
        </authorList>
    </citation>
    <scope>NUCLEOTIDE SEQUENCE [LARGE SCALE GENOMIC DNA]</scope>
    <source>
        <strain evidence="3">DSM 17834</strain>
    </source>
</reference>
<dbReference type="RefSeq" id="WP_090504982.1">
    <property type="nucleotide sequence ID" value="NZ_FOWX01000036.1"/>
</dbReference>
<proteinExistence type="predicted"/>
<keyword evidence="3" id="KW-1185">Reference proteome</keyword>
<keyword evidence="1" id="KW-0732">Signal</keyword>